<accession>A0A0F9NYM7</accession>
<dbReference type="EMBL" id="LAZR01002870">
    <property type="protein sequence ID" value="KKN24610.1"/>
    <property type="molecule type" value="Genomic_DNA"/>
</dbReference>
<name>A0A0F9NYM7_9ZZZZ</name>
<reference evidence="1" key="1">
    <citation type="journal article" date="2015" name="Nature">
        <title>Complex archaea that bridge the gap between prokaryotes and eukaryotes.</title>
        <authorList>
            <person name="Spang A."/>
            <person name="Saw J.H."/>
            <person name="Jorgensen S.L."/>
            <person name="Zaremba-Niedzwiedzka K."/>
            <person name="Martijn J."/>
            <person name="Lind A.E."/>
            <person name="van Eijk R."/>
            <person name="Schleper C."/>
            <person name="Guy L."/>
            <person name="Ettema T.J."/>
        </authorList>
    </citation>
    <scope>NUCLEOTIDE SEQUENCE</scope>
</reference>
<evidence type="ECO:0000313" key="1">
    <source>
        <dbReference type="EMBL" id="KKN24610.1"/>
    </source>
</evidence>
<proteinExistence type="predicted"/>
<sequence length="51" mass="5757">MTVFSVGQAMQRLFDDDEELALKEAVQAVEQGEIATVRERLDFEENQKGKG</sequence>
<organism evidence="1">
    <name type="scientific">marine sediment metagenome</name>
    <dbReference type="NCBI Taxonomy" id="412755"/>
    <lineage>
        <taxon>unclassified sequences</taxon>
        <taxon>metagenomes</taxon>
        <taxon>ecological metagenomes</taxon>
    </lineage>
</organism>
<comment type="caution">
    <text evidence="1">The sequence shown here is derived from an EMBL/GenBank/DDBJ whole genome shotgun (WGS) entry which is preliminary data.</text>
</comment>
<dbReference type="AlphaFoldDB" id="A0A0F9NYM7"/>
<protein>
    <submittedName>
        <fullName evidence="1">Uncharacterized protein</fullName>
    </submittedName>
</protein>
<gene>
    <name evidence="1" type="ORF">LCGC14_0892930</name>
</gene>